<protein>
    <submittedName>
        <fullName evidence="2">TPR domain protein</fullName>
    </submittedName>
</protein>
<evidence type="ECO:0000313" key="2">
    <source>
        <dbReference type="EMBL" id="TMQ76724.1"/>
    </source>
</evidence>
<evidence type="ECO:0000256" key="1">
    <source>
        <dbReference type="SAM" id="MobiDB-lite"/>
    </source>
</evidence>
<accession>A0A5S4EMV4</accession>
<sequence>MLSGLSVQPAAIEKTGRKSMNRVYAAAVLTLLVTLLAGCAANPIRQYDAELKETVNLVKTGAVKQAIEQVEKNNTAGPLTQDKDILYYFEKGELLSLDKDYAGSRDTWLQADAIIQQWEDEYRTNPQKLVGDIGSYLISDKTRRYDGQDYEKVMLSALLTLDHILLGNADLARIEMKKTYEREQLIKSFREKEYDKLKEEGDKLKVDNDPKRLKDYPLAELDTPEVRDLKNGYQNAFAHYLAGYFFEVTGEPSLAEPGYRNALQLSPNKLLIQGSLKNVGKRKPGPRESDVLFVVESGFAPSWKSITLPIPVPRKNGLVVTALSFPTLKAENRGFVPPVLTVAGRQLPVETLSNLDTMARRLLKDQMPAIILRTVIRAALKAVAEDQANKASPILGLAVGVASVATEQADDRSWRTLPERISVARAILPHGRQTVEFQTNAGAYRTEVNIGSRFTIVPIRLTGGAVYVGQPNVAIESAQPTSSAPDARPQVRGVRGKPAKAAATQ</sequence>
<evidence type="ECO:0000313" key="3">
    <source>
        <dbReference type="Proteomes" id="UP000306324"/>
    </source>
</evidence>
<gene>
    <name evidence="2" type="ORF">ACCUM_4011</name>
</gene>
<reference evidence="2 3" key="1">
    <citation type="submission" date="2019-04" db="EMBL/GenBank/DDBJ databases">
        <title>A novel phosphate-accumulating bacterium identified in bioreactor for phosphate removal from wastewater.</title>
        <authorList>
            <person name="Kotlyarov R.Y."/>
            <person name="Beletsky A.V."/>
            <person name="Kallistova A.Y."/>
            <person name="Dorofeev A.G."/>
            <person name="Nikolaev Y.Y."/>
            <person name="Pimenov N.V."/>
            <person name="Ravin N.V."/>
            <person name="Mardanov A.V."/>
        </authorList>
    </citation>
    <scope>NUCLEOTIDE SEQUENCE [LARGE SCALE GENOMIC DNA]</scope>
    <source>
        <strain evidence="2 3">Bin19</strain>
    </source>
</reference>
<name>A0A5S4EMV4_9PROT</name>
<dbReference type="Proteomes" id="UP000306324">
    <property type="component" value="Unassembled WGS sequence"/>
</dbReference>
<keyword evidence="3" id="KW-1185">Reference proteome</keyword>
<dbReference type="AlphaFoldDB" id="A0A5S4EMV4"/>
<dbReference type="EMBL" id="SWAD01000042">
    <property type="protein sequence ID" value="TMQ76724.1"/>
    <property type="molecule type" value="Genomic_DNA"/>
</dbReference>
<proteinExistence type="predicted"/>
<organism evidence="2 3">
    <name type="scientific">Candidatus Accumulibacter phosphatis</name>
    <dbReference type="NCBI Taxonomy" id="327160"/>
    <lineage>
        <taxon>Bacteria</taxon>
        <taxon>Pseudomonadati</taxon>
        <taxon>Pseudomonadota</taxon>
        <taxon>Betaproteobacteria</taxon>
        <taxon>Candidatus Accumulibacter</taxon>
    </lineage>
</organism>
<feature type="region of interest" description="Disordered" evidence="1">
    <location>
        <begin position="477"/>
        <end position="505"/>
    </location>
</feature>
<comment type="caution">
    <text evidence="2">The sequence shown here is derived from an EMBL/GenBank/DDBJ whole genome shotgun (WGS) entry which is preliminary data.</text>
</comment>